<dbReference type="PANTHER" id="PTHR43245">
    <property type="entry name" value="BIFUNCTIONAL POLYMYXIN RESISTANCE PROTEIN ARNA"/>
    <property type="match status" value="1"/>
</dbReference>
<evidence type="ECO:0000313" key="3">
    <source>
        <dbReference type="Proteomes" id="UP000305675"/>
    </source>
</evidence>
<proteinExistence type="predicted"/>
<gene>
    <name evidence="2" type="ORF">FCL42_02270</name>
</gene>
<keyword evidence="3" id="KW-1185">Reference proteome</keyword>
<dbReference type="InterPro" id="IPR050177">
    <property type="entry name" value="Lipid_A_modif_metabolic_enz"/>
</dbReference>
<dbReference type="CDD" id="cd08946">
    <property type="entry name" value="SDR_e"/>
    <property type="match status" value="1"/>
</dbReference>
<dbReference type="AlphaFoldDB" id="A0A4U1BXY4"/>
<dbReference type="InterPro" id="IPR036291">
    <property type="entry name" value="NAD(P)-bd_dom_sf"/>
</dbReference>
<dbReference type="RefSeq" id="WP_136861743.1">
    <property type="nucleotide sequence ID" value="NZ_SWCJ01000001.1"/>
</dbReference>
<accession>A0A4U1BXY4</accession>
<reference evidence="2 3" key="1">
    <citation type="submission" date="2019-04" db="EMBL/GenBank/DDBJ databases">
        <authorList>
            <person name="Hwang J.C."/>
        </authorList>
    </citation>
    <scope>NUCLEOTIDE SEQUENCE [LARGE SCALE GENOMIC DNA]</scope>
    <source>
        <strain evidence="2 3">IMCC35002</strain>
    </source>
</reference>
<organism evidence="2 3">
    <name type="scientific">Ferrimonas aestuarii</name>
    <dbReference type="NCBI Taxonomy" id="2569539"/>
    <lineage>
        <taxon>Bacteria</taxon>
        <taxon>Pseudomonadati</taxon>
        <taxon>Pseudomonadota</taxon>
        <taxon>Gammaproteobacteria</taxon>
        <taxon>Alteromonadales</taxon>
        <taxon>Ferrimonadaceae</taxon>
        <taxon>Ferrimonas</taxon>
    </lineage>
</organism>
<sequence length="291" mass="32311">MKILVTGATGRVGRAIAIHLMHHHEVVGLDRAPSSTADFVGDLRDEALLRQALAGVDVIVHAGALHAPHVGRGSDEEFESINVDATLRLATLAVELGVKRFVFTSTTALYGKASTPEGRSGWVDETLIPKPRTIYHRTKLAAEQGLEALSTRHDLPVTVLRMSRCFPEPADWMAVYRLTRGIDARDVALAHRLAIETDLPGFERFIISGKTPFQSKDSDTLYGGARELIRLKCPKLATEFERRGWHLPETLDRVYDSSKAQRLLGWQPQHGWESVLQMLDEEVSEVLPVRA</sequence>
<dbReference type="PANTHER" id="PTHR43245:SF54">
    <property type="entry name" value="BLL0593 PROTEIN"/>
    <property type="match status" value="1"/>
</dbReference>
<dbReference type="InterPro" id="IPR001509">
    <property type="entry name" value="Epimerase_deHydtase"/>
</dbReference>
<evidence type="ECO:0000313" key="2">
    <source>
        <dbReference type="EMBL" id="TKB58595.1"/>
    </source>
</evidence>
<comment type="caution">
    <text evidence="2">The sequence shown here is derived from an EMBL/GenBank/DDBJ whole genome shotgun (WGS) entry which is preliminary data.</text>
</comment>
<dbReference type="SUPFAM" id="SSF51735">
    <property type="entry name" value="NAD(P)-binding Rossmann-fold domains"/>
    <property type="match status" value="1"/>
</dbReference>
<dbReference type="Gene3D" id="3.40.50.720">
    <property type="entry name" value="NAD(P)-binding Rossmann-like Domain"/>
    <property type="match status" value="1"/>
</dbReference>
<protein>
    <submittedName>
        <fullName evidence="2">NAD(P)-dependent oxidoreductase</fullName>
    </submittedName>
</protein>
<dbReference type="Proteomes" id="UP000305675">
    <property type="component" value="Unassembled WGS sequence"/>
</dbReference>
<evidence type="ECO:0000259" key="1">
    <source>
        <dbReference type="Pfam" id="PF01370"/>
    </source>
</evidence>
<feature type="domain" description="NAD-dependent epimerase/dehydratase" evidence="1">
    <location>
        <begin position="3"/>
        <end position="164"/>
    </location>
</feature>
<dbReference type="Pfam" id="PF01370">
    <property type="entry name" value="Epimerase"/>
    <property type="match status" value="1"/>
</dbReference>
<dbReference type="OrthoDB" id="9801056at2"/>
<name>A0A4U1BXY4_9GAMM</name>
<dbReference type="EMBL" id="SWCJ01000001">
    <property type="protein sequence ID" value="TKB58595.1"/>
    <property type="molecule type" value="Genomic_DNA"/>
</dbReference>